<proteinExistence type="predicted"/>
<evidence type="ECO:0000313" key="11">
    <source>
        <dbReference type="Proteomes" id="UP000319383"/>
    </source>
</evidence>
<evidence type="ECO:0000256" key="2">
    <source>
        <dbReference type="ARBA" id="ARBA00022475"/>
    </source>
</evidence>
<dbReference type="PANTHER" id="PTHR30294:SF29">
    <property type="entry name" value="MULTIDRUG ABC TRANSPORTER PERMEASE YBHS-RELATED"/>
    <property type="match status" value="1"/>
</dbReference>
<evidence type="ECO:0000256" key="7">
    <source>
        <dbReference type="SAM" id="Phobius"/>
    </source>
</evidence>
<keyword evidence="4 7" id="KW-1133">Transmembrane helix</keyword>
<keyword evidence="6" id="KW-0175">Coiled coil</keyword>
<evidence type="ECO:0000256" key="3">
    <source>
        <dbReference type="ARBA" id="ARBA00022692"/>
    </source>
</evidence>
<comment type="subcellular location">
    <subcellularLocation>
        <location evidence="1">Cell membrane</location>
        <topology evidence="1">Multi-pass membrane protein</topology>
    </subcellularLocation>
</comment>
<dbReference type="AlphaFoldDB" id="A0A517ZUS8"/>
<feature type="transmembrane region" description="Helical" evidence="7">
    <location>
        <begin position="16"/>
        <end position="39"/>
    </location>
</feature>
<feature type="transmembrane region" description="Helical" evidence="7">
    <location>
        <begin position="166"/>
        <end position="187"/>
    </location>
</feature>
<evidence type="ECO:0000313" key="10">
    <source>
        <dbReference type="EMBL" id="QDU46229.1"/>
    </source>
</evidence>
<feature type="domain" description="ABC-type uncharacterised transport system" evidence="8">
    <location>
        <begin position="428"/>
        <end position="726"/>
    </location>
</feature>
<accession>A0A517ZUS8</accession>
<dbReference type="InterPro" id="IPR051449">
    <property type="entry name" value="ABC-2_transporter_component"/>
</dbReference>
<name>A0A517ZUS8_9PLAN</name>
<reference evidence="10 11" key="1">
    <citation type="submission" date="2019-02" db="EMBL/GenBank/DDBJ databases">
        <title>Deep-cultivation of Planctomycetes and their phenomic and genomic characterization uncovers novel biology.</title>
        <authorList>
            <person name="Wiegand S."/>
            <person name="Jogler M."/>
            <person name="Boedeker C."/>
            <person name="Pinto D."/>
            <person name="Vollmers J."/>
            <person name="Rivas-Marin E."/>
            <person name="Kohn T."/>
            <person name="Peeters S.H."/>
            <person name="Heuer A."/>
            <person name="Rast P."/>
            <person name="Oberbeckmann S."/>
            <person name="Bunk B."/>
            <person name="Jeske O."/>
            <person name="Meyerdierks A."/>
            <person name="Storesund J.E."/>
            <person name="Kallscheuer N."/>
            <person name="Luecker S."/>
            <person name="Lage O.M."/>
            <person name="Pohl T."/>
            <person name="Merkel B.J."/>
            <person name="Hornburger P."/>
            <person name="Mueller R.-W."/>
            <person name="Bruemmer F."/>
            <person name="Labrenz M."/>
            <person name="Spormann A.M."/>
            <person name="Op den Camp H."/>
            <person name="Overmann J."/>
            <person name="Amann R."/>
            <person name="Jetten M.S.M."/>
            <person name="Mascher T."/>
            <person name="Medema M.H."/>
            <person name="Devos D.P."/>
            <person name="Kaster A.-K."/>
            <person name="Ovreas L."/>
            <person name="Rohde M."/>
            <person name="Galperin M.Y."/>
            <person name="Jogler C."/>
        </authorList>
    </citation>
    <scope>NUCLEOTIDE SEQUENCE [LARGE SCALE GENOMIC DNA]</scope>
    <source>
        <strain evidence="10 11">Mal52</strain>
    </source>
</reference>
<dbReference type="PANTHER" id="PTHR30294">
    <property type="entry name" value="MEMBRANE COMPONENT OF ABC TRANSPORTER YHHJ-RELATED"/>
    <property type="match status" value="1"/>
</dbReference>
<organism evidence="10 11">
    <name type="scientific">Symmachiella dynata</name>
    <dbReference type="NCBI Taxonomy" id="2527995"/>
    <lineage>
        <taxon>Bacteria</taxon>
        <taxon>Pseudomonadati</taxon>
        <taxon>Planctomycetota</taxon>
        <taxon>Planctomycetia</taxon>
        <taxon>Planctomycetales</taxon>
        <taxon>Planctomycetaceae</taxon>
        <taxon>Symmachiella</taxon>
    </lineage>
</organism>
<keyword evidence="2" id="KW-1003">Cell membrane</keyword>
<feature type="coiled-coil region" evidence="6">
    <location>
        <begin position="760"/>
        <end position="850"/>
    </location>
</feature>
<dbReference type="GO" id="GO:0140359">
    <property type="term" value="F:ABC-type transporter activity"/>
    <property type="evidence" value="ECO:0007669"/>
    <property type="project" value="InterPro"/>
</dbReference>
<dbReference type="Pfam" id="PF12679">
    <property type="entry name" value="ABC2_membrane_2"/>
    <property type="match status" value="1"/>
</dbReference>
<keyword evidence="11" id="KW-1185">Reference proteome</keyword>
<dbReference type="InterPro" id="IPR019196">
    <property type="entry name" value="ABC_transp_unknown"/>
</dbReference>
<feature type="transmembrane region" description="Helical" evidence="7">
    <location>
        <begin position="139"/>
        <end position="159"/>
    </location>
</feature>
<evidence type="ECO:0000256" key="5">
    <source>
        <dbReference type="ARBA" id="ARBA00023136"/>
    </source>
</evidence>
<dbReference type="InterPro" id="IPR055396">
    <property type="entry name" value="DUF7088"/>
</dbReference>
<keyword evidence="5 7" id="KW-0472">Membrane</keyword>
<dbReference type="KEGG" id="sdyn:Mal52_47470"/>
<evidence type="ECO:0000256" key="1">
    <source>
        <dbReference type="ARBA" id="ARBA00004651"/>
    </source>
</evidence>
<feature type="transmembrane region" description="Helical" evidence="7">
    <location>
        <begin position="103"/>
        <end position="127"/>
    </location>
</feature>
<dbReference type="EMBL" id="CP036276">
    <property type="protein sequence ID" value="QDU46229.1"/>
    <property type="molecule type" value="Genomic_DNA"/>
</dbReference>
<keyword evidence="3 7" id="KW-0812">Transmembrane</keyword>
<dbReference type="Pfam" id="PF23357">
    <property type="entry name" value="DUF7088"/>
    <property type="match status" value="1"/>
</dbReference>
<feature type="transmembrane region" description="Helical" evidence="7">
    <location>
        <begin position="259"/>
        <end position="280"/>
    </location>
</feature>
<gene>
    <name evidence="10" type="ORF">Mal52_47470</name>
</gene>
<evidence type="ECO:0000259" key="9">
    <source>
        <dbReference type="Pfam" id="PF23357"/>
    </source>
</evidence>
<dbReference type="Pfam" id="PF09822">
    <property type="entry name" value="ABC_transp_aux"/>
    <property type="match status" value="1"/>
</dbReference>
<feature type="transmembrane region" description="Helical" evidence="7">
    <location>
        <begin position="59"/>
        <end position="77"/>
    </location>
</feature>
<feature type="transmembrane region" description="Helical" evidence="7">
    <location>
        <begin position="853"/>
        <end position="873"/>
    </location>
</feature>
<dbReference type="GO" id="GO:0005886">
    <property type="term" value="C:plasma membrane"/>
    <property type="evidence" value="ECO:0007669"/>
    <property type="project" value="UniProtKB-SubCell"/>
</dbReference>
<evidence type="ECO:0000259" key="8">
    <source>
        <dbReference type="Pfam" id="PF09822"/>
    </source>
</evidence>
<evidence type="ECO:0000256" key="4">
    <source>
        <dbReference type="ARBA" id="ARBA00022989"/>
    </source>
</evidence>
<sequence>MSLRKHVIFAVFKRNFLSYFSGVIGYLFIVVFVALGSVLAFSDQFFANNIASLDQLNQYFPLLLLFIVPAITMSAWADERKTGTDELLFTLPASDGEIVLGKYLSVLAVYSVALAFSLSHVVVLFMLGHPDVGQLFANYLGYWCAGAALLSAGMFASILTSSTPVAFVIGAVLCAIPVFSDRIGAILPDFLGRHLSASRLFQNMGLSEQLRDFGLGMIPLSGLLYFVSICIFMLYLNLVMAARRHWAGGTKGTQMGWQFAARAICLAVILISANVVFANWNVREDVTSEKLYSISPTTKKVLSELPEKRRILIQAFISPEVPREYVPVRTTLLGLLRQYDQAAGDQLDVRIVNTEQFSPEADEARTFGISAREVQTERAGKVVTDSVFLGAVVTGGVDDEVVIPWFDVGTPIEYELTRSIGTVTETKRRKVGILTTDAKIAGGMNMQSFSSDPEWRIVTELKKQYDVVDVSPDGPITGDFDVLIAPLPSSLTVPQMKNFVDYVKSGKPTLIFDDPMPAFNPQLAAQLPKPSPGGGGMFGQRQPGPPKGDINLLLNELGIAWDKGQSVFDLVNPHPQFASVVQPDLVFVTERNGEGEMAPFSDESEVSKGLQETLLLWPGSIRPREGSQAKFIPLIRSARSSTGVLPFDQLISNHPLFGPQMLPNPKRIIDANTDYYLAARITSDVGAGLNVVFIADMDIISNMFFQIRDRQMYDLNLDNVTFVLNAVDELAGDKEYIPLRKRRAEHRTLTTVEARTQTFVEKLQQETEEANKDAEKQLEEANAKLNEAVEKIRNDPSLDAQDKQIRIQMTQRSLQQRLDVDKVNIENAKEKKVRQEKRETEREISAIEGRIKMWAILLPPIPALVLGIIILCIRVTNERNTIVPERLVRDVGKHA</sequence>
<dbReference type="RefSeq" id="WP_145378766.1">
    <property type="nucleotide sequence ID" value="NZ_CP036276.1"/>
</dbReference>
<feature type="domain" description="DUF7088" evidence="9">
    <location>
        <begin position="289"/>
        <end position="394"/>
    </location>
</feature>
<evidence type="ECO:0000256" key="6">
    <source>
        <dbReference type="SAM" id="Coils"/>
    </source>
</evidence>
<protein>
    <submittedName>
        <fullName evidence="10">ABC-type uncharacterized transport system</fullName>
    </submittedName>
</protein>
<feature type="transmembrane region" description="Helical" evidence="7">
    <location>
        <begin position="213"/>
        <end position="238"/>
    </location>
</feature>
<dbReference type="Proteomes" id="UP000319383">
    <property type="component" value="Chromosome"/>
</dbReference>